<dbReference type="AlphaFoldDB" id="A0A8H9K6P1"/>
<reference evidence="1" key="2">
    <citation type="submission" date="2019-01" db="EMBL/GenBank/DDBJ databases">
        <authorList>
            <consortium name="NCBI Pathogen Detection Project"/>
        </authorList>
    </citation>
    <scope>NUCLEOTIDE SEQUENCE</scope>
    <source>
        <strain evidence="1">BCW_3452</strain>
    </source>
</reference>
<sequence>MLVSTALFGCGTSLKSQIDTPEVIPDLKPEPKPEEGTLTAFNLVSIDSVNTNNGYEFSWSSAGSNNQIKYESCLKISTDTEGDDCKVIGDSQGGTAMVVQQPGLLLPELDEYYIKATLGDDVKKSNSLTLDREEFAKGSLLTKNAEPMMVESLLGDRLVNKGKHLAASVHFDSVKIKDWSGTYSTLEIPWAEIVPESVSTTYDLNTISNASSDYDPVLIGASTLVVPIYSSSVKIEGVSIMSLNLEDSTSSLISFVDSSLFGLTDPTNGIQGFKAVGDDVILLFGVGSAPNYLAESIVLVKGEAGTYDVIKGGYPDIESGDDSLNRIASVASVGKKLFVGILDKGVGTYKMKVANYEGDTPSFSEEVVTYTYPSYATVQSEDVGNLVFAPTHDGSKLYAFFSIDYDVAPEQVDSVTEIPVFLALESDMVGLPEYTPYMLSVAPPDGFIDGIRNTNRFTVKSGAGLDGASISYMLLADRGSYVYQNSSSPIDLSSAFPPP</sequence>
<protein>
    <submittedName>
        <fullName evidence="1">Uncharacterized protein</fullName>
    </submittedName>
</protein>
<comment type="caution">
    <text evidence="1">The sequence shown here is derived from an EMBL/GenBank/DDBJ whole genome shotgun (WGS) entry which is preliminary data.</text>
</comment>
<accession>A0A8H9K6P1</accession>
<evidence type="ECO:0000313" key="1">
    <source>
        <dbReference type="EMBL" id="HAS8538458.1"/>
    </source>
</evidence>
<reference evidence="1" key="1">
    <citation type="journal article" date="2018" name="Genome Biol.">
        <title>SKESA: strategic k-mer extension for scrupulous assemblies.</title>
        <authorList>
            <person name="Souvorov A."/>
            <person name="Agarwala R."/>
            <person name="Lipman D.J."/>
        </authorList>
    </citation>
    <scope>NUCLEOTIDE SEQUENCE</scope>
    <source>
        <strain evidence="1">BCW_3452</strain>
    </source>
</reference>
<gene>
    <name evidence="1" type="ORF">I7730_01430</name>
</gene>
<dbReference type="Proteomes" id="UP000863257">
    <property type="component" value="Unassembled WGS sequence"/>
</dbReference>
<proteinExistence type="predicted"/>
<dbReference type="EMBL" id="DACRBY010000001">
    <property type="protein sequence ID" value="HAS8538458.1"/>
    <property type="molecule type" value="Genomic_DNA"/>
</dbReference>
<organism evidence="1">
    <name type="scientific">Vibrio vulnificus</name>
    <dbReference type="NCBI Taxonomy" id="672"/>
    <lineage>
        <taxon>Bacteria</taxon>
        <taxon>Pseudomonadati</taxon>
        <taxon>Pseudomonadota</taxon>
        <taxon>Gammaproteobacteria</taxon>
        <taxon>Vibrionales</taxon>
        <taxon>Vibrionaceae</taxon>
        <taxon>Vibrio</taxon>
    </lineage>
</organism>
<name>A0A8H9K6P1_VIBVL</name>